<organism evidence="10 11">
    <name type="scientific">Anaerotignum lactatifermentans DSM 14214</name>
    <dbReference type="NCBI Taxonomy" id="1121323"/>
    <lineage>
        <taxon>Bacteria</taxon>
        <taxon>Bacillati</taxon>
        <taxon>Bacillota</taxon>
        <taxon>Clostridia</taxon>
        <taxon>Lachnospirales</taxon>
        <taxon>Anaerotignaceae</taxon>
        <taxon>Anaerotignum</taxon>
    </lineage>
</organism>
<dbReference type="PANTHER" id="PTHR13370:SF3">
    <property type="entry name" value="TRNA (GUANINE(10)-N2)-METHYLTRANSFERASE HOMOLOG"/>
    <property type="match status" value="1"/>
</dbReference>
<accession>A0A1M6S7W9</accession>
<name>A0A1M6S7W9_9FIRM</name>
<sequence>MNGLTTDTIINRDALYALRELPSESVHCAVTSPPYYALRDYGLTMQIGREDTPEEYIRRLTVIFRELRRVLRPDGTLWLNIADTYCGTGSKGSSTDPKNPKGRNGQSVSIARKAAGIKQKDLIGIPWLLAFSLRSDGWYLRSDIIWQKENPMPESCKDRPTRCYEHIFLLTKEKKYYYDAAAIAEPISPKTAARYRLGRSANSKYAAEIPGQGKVQGLNRARSGGYYDDALMPTTRNRRDVWTINTVPYKGGHFAAFPPKLAETCILAGCPKGGVVLDPFFGSGTTGLAAKSLDRHYVGIEINAEYCALARARIGGGKT</sequence>
<dbReference type="Gene3D" id="3.40.50.150">
    <property type="entry name" value="Vaccinia Virus protein VP39"/>
    <property type="match status" value="1"/>
</dbReference>
<dbReference type="AlphaFoldDB" id="A0A1M6S7W9"/>
<evidence type="ECO:0000313" key="10">
    <source>
        <dbReference type="EMBL" id="SHK40882.1"/>
    </source>
</evidence>
<keyword evidence="2 10" id="KW-0489">Methyltransferase</keyword>
<evidence type="ECO:0000256" key="3">
    <source>
        <dbReference type="ARBA" id="ARBA00022679"/>
    </source>
</evidence>
<gene>
    <name evidence="10" type="ORF">SAMN02745138_01671</name>
</gene>
<dbReference type="Proteomes" id="UP000183975">
    <property type="component" value="Unassembled WGS sequence"/>
</dbReference>
<evidence type="ECO:0000256" key="6">
    <source>
        <dbReference type="ARBA" id="ARBA00023125"/>
    </source>
</evidence>
<evidence type="ECO:0000256" key="2">
    <source>
        <dbReference type="ARBA" id="ARBA00022603"/>
    </source>
</evidence>
<proteinExistence type="inferred from homology"/>
<dbReference type="EMBL" id="FRAH01000026">
    <property type="protein sequence ID" value="SHK40882.1"/>
    <property type="molecule type" value="Genomic_DNA"/>
</dbReference>
<dbReference type="RefSeq" id="WP_015573974.1">
    <property type="nucleotide sequence ID" value="NZ_FRAH01000026.1"/>
</dbReference>
<dbReference type="OrthoDB" id="9773571at2"/>
<dbReference type="Pfam" id="PF01555">
    <property type="entry name" value="N6_N4_Mtase"/>
    <property type="match status" value="1"/>
</dbReference>
<dbReference type="InterPro" id="IPR029063">
    <property type="entry name" value="SAM-dependent_MTases_sf"/>
</dbReference>
<feature type="domain" description="DNA methylase N-4/N-6" evidence="9">
    <location>
        <begin position="26"/>
        <end position="310"/>
    </location>
</feature>
<keyword evidence="4" id="KW-0949">S-adenosyl-L-methionine</keyword>
<dbReference type="GO" id="GO:0009307">
    <property type="term" value="P:DNA restriction-modification system"/>
    <property type="evidence" value="ECO:0007669"/>
    <property type="project" value="UniProtKB-KW"/>
</dbReference>
<dbReference type="PANTHER" id="PTHR13370">
    <property type="entry name" value="RNA METHYLASE-RELATED"/>
    <property type="match status" value="1"/>
</dbReference>
<dbReference type="GO" id="GO:0032259">
    <property type="term" value="P:methylation"/>
    <property type="evidence" value="ECO:0007669"/>
    <property type="project" value="UniProtKB-KW"/>
</dbReference>
<protein>
    <recommendedName>
        <fullName evidence="8">Methyltransferase</fullName>
        <ecNumber evidence="8">2.1.1.-</ecNumber>
    </recommendedName>
</protein>
<evidence type="ECO:0000256" key="7">
    <source>
        <dbReference type="ARBA" id="ARBA00049120"/>
    </source>
</evidence>
<evidence type="ECO:0000256" key="8">
    <source>
        <dbReference type="RuleBase" id="RU362026"/>
    </source>
</evidence>
<dbReference type="GO" id="GO:0005737">
    <property type="term" value="C:cytoplasm"/>
    <property type="evidence" value="ECO:0007669"/>
    <property type="project" value="TreeGrafter"/>
</dbReference>
<dbReference type="EC" id="2.1.1.-" evidence="8"/>
<dbReference type="InterPro" id="IPR002941">
    <property type="entry name" value="DNA_methylase_N4/N6"/>
</dbReference>
<dbReference type="SUPFAM" id="SSF53335">
    <property type="entry name" value="S-adenosyl-L-methionine-dependent methyltransferases"/>
    <property type="match status" value="1"/>
</dbReference>
<evidence type="ECO:0000256" key="4">
    <source>
        <dbReference type="ARBA" id="ARBA00022691"/>
    </source>
</evidence>
<reference evidence="10 11" key="1">
    <citation type="submission" date="2016-11" db="EMBL/GenBank/DDBJ databases">
        <authorList>
            <person name="Jaros S."/>
            <person name="Januszkiewicz K."/>
            <person name="Wedrychowicz H."/>
        </authorList>
    </citation>
    <scope>NUCLEOTIDE SEQUENCE [LARGE SCALE GENOMIC DNA]</scope>
    <source>
        <strain evidence="10 11">DSM 14214</strain>
    </source>
</reference>
<keyword evidence="11" id="KW-1185">Reference proteome</keyword>
<evidence type="ECO:0000256" key="5">
    <source>
        <dbReference type="ARBA" id="ARBA00022747"/>
    </source>
</evidence>
<dbReference type="GO" id="GO:0008170">
    <property type="term" value="F:N-methyltransferase activity"/>
    <property type="evidence" value="ECO:0007669"/>
    <property type="project" value="InterPro"/>
</dbReference>
<dbReference type="InterPro" id="IPR017985">
    <property type="entry name" value="MeTrfase_CN4_CS"/>
</dbReference>
<evidence type="ECO:0000256" key="1">
    <source>
        <dbReference type="ARBA" id="ARBA00010203"/>
    </source>
</evidence>
<dbReference type="GO" id="GO:0015667">
    <property type="term" value="F:site-specific DNA-methyltransferase (cytosine-N4-specific) activity"/>
    <property type="evidence" value="ECO:0007669"/>
    <property type="project" value="UniProtKB-EC"/>
</dbReference>
<dbReference type="PRINTS" id="PR00508">
    <property type="entry name" value="S21N4MTFRASE"/>
</dbReference>
<comment type="similarity">
    <text evidence="1">Belongs to the N(4)/N(6)-methyltransferase family. N(4) subfamily.</text>
</comment>
<comment type="catalytic activity">
    <reaction evidence="7">
        <text>a 2'-deoxycytidine in DNA + S-adenosyl-L-methionine = an N(4)-methyl-2'-deoxycytidine in DNA + S-adenosyl-L-homocysteine + H(+)</text>
        <dbReference type="Rhea" id="RHEA:16857"/>
        <dbReference type="Rhea" id="RHEA-COMP:11369"/>
        <dbReference type="Rhea" id="RHEA-COMP:13674"/>
        <dbReference type="ChEBI" id="CHEBI:15378"/>
        <dbReference type="ChEBI" id="CHEBI:57856"/>
        <dbReference type="ChEBI" id="CHEBI:59789"/>
        <dbReference type="ChEBI" id="CHEBI:85452"/>
        <dbReference type="ChEBI" id="CHEBI:137933"/>
        <dbReference type="EC" id="2.1.1.113"/>
    </reaction>
</comment>
<keyword evidence="5" id="KW-0680">Restriction system</keyword>
<keyword evidence="6" id="KW-0238">DNA-binding</keyword>
<dbReference type="InterPro" id="IPR001091">
    <property type="entry name" value="RM_Methyltransferase"/>
</dbReference>
<dbReference type="PROSITE" id="PS00093">
    <property type="entry name" value="N4_MTASE"/>
    <property type="match status" value="1"/>
</dbReference>
<evidence type="ECO:0000259" key="9">
    <source>
        <dbReference type="Pfam" id="PF01555"/>
    </source>
</evidence>
<evidence type="ECO:0000313" key="11">
    <source>
        <dbReference type="Proteomes" id="UP000183975"/>
    </source>
</evidence>
<dbReference type="GO" id="GO:0003677">
    <property type="term" value="F:DNA binding"/>
    <property type="evidence" value="ECO:0007669"/>
    <property type="project" value="UniProtKB-KW"/>
</dbReference>
<keyword evidence="3" id="KW-0808">Transferase</keyword>